<sequence>MPTQQEARAQIKRLGFNRIRSWMVLREIKQLPQVLLEGENIEFLVYGRYQHHHGILAATNQRLIFLEKRLFSLHVETFDYHKIAAVGFSTGILFGSLEIHVSGNHLRISGIDKTRIQPLVATIRQRIVQSVESAKTFPLNEDILIKLERLARLKEQGVITNEEMLEQKKRIWAS</sequence>
<feature type="domain" description="YokE-like PH" evidence="1">
    <location>
        <begin position="37"/>
        <end position="124"/>
    </location>
</feature>
<evidence type="ECO:0000259" key="1">
    <source>
        <dbReference type="Pfam" id="PF14470"/>
    </source>
</evidence>
<dbReference type="InterPro" id="IPR039519">
    <property type="entry name" value="YokE-like_PH"/>
</dbReference>
<keyword evidence="3" id="KW-1185">Reference proteome</keyword>
<name>A0A8D5ZLZ3_9BACL</name>
<reference evidence="2" key="2">
    <citation type="journal article" date="2021" name="Microbiol. Resour. Announc.">
        <title>Complete Genome Sequence of Polycladomyces abyssicola JIR-001T, Isolated from Hemipelagic Sediment in Deep Seawater.</title>
        <authorList>
            <person name="Tsubouchi T."/>
            <person name="Kaneko Y."/>
        </authorList>
    </citation>
    <scope>NUCLEOTIDE SEQUENCE</scope>
    <source>
        <strain evidence="2">JIR-001</strain>
    </source>
</reference>
<dbReference type="Pfam" id="PF14470">
    <property type="entry name" value="bPH_3"/>
    <property type="match status" value="1"/>
</dbReference>
<protein>
    <recommendedName>
        <fullName evidence="1">YokE-like PH domain-containing protein</fullName>
    </recommendedName>
</protein>
<reference evidence="2" key="1">
    <citation type="journal article" date="2013" name="Int. J. Syst. Evol. Microbiol.">
        <title>Polycladomyces abyssicola gen. nov., sp. nov., a thermophilic filamentous bacterium isolated from hemipelagic sediment.</title>
        <authorList>
            <person name="Tsubouchi T."/>
            <person name="Shimane Y."/>
            <person name="Mori K."/>
            <person name="Usui K."/>
            <person name="Hiraki T."/>
            <person name="Tame A."/>
            <person name="Uematsu K."/>
            <person name="Maruyama T."/>
            <person name="Hatada Y."/>
        </authorList>
    </citation>
    <scope>NUCLEOTIDE SEQUENCE</scope>
    <source>
        <strain evidence="2">JIR-001</strain>
    </source>
</reference>
<dbReference type="AlphaFoldDB" id="A0A8D5ZLZ3"/>
<dbReference type="RefSeq" id="WP_212774389.1">
    <property type="nucleotide sequence ID" value="NZ_AP024601.1"/>
</dbReference>
<evidence type="ECO:0000313" key="2">
    <source>
        <dbReference type="EMBL" id="BCU81105.1"/>
    </source>
</evidence>
<dbReference type="EMBL" id="AP024601">
    <property type="protein sequence ID" value="BCU81105.1"/>
    <property type="molecule type" value="Genomic_DNA"/>
</dbReference>
<organism evidence="2 3">
    <name type="scientific">Polycladomyces abyssicola</name>
    <dbReference type="NCBI Taxonomy" id="1125966"/>
    <lineage>
        <taxon>Bacteria</taxon>
        <taxon>Bacillati</taxon>
        <taxon>Bacillota</taxon>
        <taxon>Bacilli</taxon>
        <taxon>Bacillales</taxon>
        <taxon>Thermoactinomycetaceae</taxon>
        <taxon>Polycladomyces</taxon>
    </lineage>
</organism>
<evidence type="ECO:0000313" key="3">
    <source>
        <dbReference type="Proteomes" id="UP000677436"/>
    </source>
</evidence>
<dbReference type="Proteomes" id="UP000677436">
    <property type="component" value="Chromosome"/>
</dbReference>
<dbReference type="Gene3D" id="2.30.29.50">
    <property type="entry name" value="Bacterial Pleckstrin homology domain"/>
    <property type="match status" value="1"/>
</dbReference>
<gene>
    <name evidence="2" type="primary">pi202</name>
    <name evidence="2" type="ORF">JIR001_08880</name>
</gene>
<accession>A0A8D5ZLZ3</accession>
<proteinExistence type="predicted"/>
<dbReference type="KEGG" id="pabs:JIR001_08880"/>
<dbReference type="InterPro" id="IPR037063">
    <property type="entry name" value="PHb_sf"/>
</dbReference>